<dbReference type="EMBL" id="JASBWT010000031">
    <property type="protein sequence ID" value="KAJ9093394.1"/>
    <property type="molecule type" value="Genomic_DNA"/>
</dbReference>
<evidence type="ECO:0000313" key="1">
    <source>
        <dbReference type="EMBL" id="KAJ9093394.1"/>
    </source>
</evidence>
<keyword evidence="2" id="KW-1185">Reference proteome</keyword>
<gene>
    <name evidence="1" type="ORF">QFC21_006424</name>
</gene>
<dbReference type="Proteomes" id="UP001227268">
    <property type="component" value="Unassembled WGS sequence"/>
</dbReference>
<sequence>MSSSSSASIFNNSLLPPLVTLLNSAAHPALSPLWNVRTDSRLAEDSGVVVLRDDDEMDAGGAGTSCRDVRRGWEDEDAEQPSDTSAQASHGMTSNDLAIVPRRRTHGNLAEPVIHIQSPTLRTTYIQAGSFATSTHITSKHHHNKKHGDTLHISDQDDEAEQELALGITLPRLGIQLRPLAARELVLEIGVADARGVQARVRVSSFQVSRG</sequence>
<evidence type="ECO:0000313" key="2">
    <source>
        <dbReference type="Proteomes" id="UP001227268"/>
    </source>
</evidence>
<protein>
    <submittedName>
        <fullName evidence="1">Uncharacterized protein</fullName>
    </submittedName>
</protein>
<accession>A0ACC2V2I6</accession>
<name>A0ACC2V2I6_9TREE</name>
<comment type="caution">
    <text evidence="1">The sequence shown here is derived from an EMBL/GenBank/DDBJ whole genome shotgun (WGS) entry which is preliminary data.</text>
</comment>
<proteinExistence type="predicted"/>
<organism evidence="1 2">
    <name type="scientific">Naganishia friedmannii</name>
    <dbReference type="NCBI Taxonomy" id="89922"/>
    <lineage>
        <taxon>Eukaryota</taxon>
        <taxon>Fungi</taxon>
        <taxon>Dikarya</taxon>
        <taxon>Basidiomycota</taxon>
        <taxon>Agaricomycotina</taxon>
        <taxon>Tremellomycetes</taxon>
        <taxon>Filobasidiales</taxon>
        <taxon>Filobasidiaceae</taxon>
        <taxon>Naganishia</taxon>
    </lineage>
</organism>
<reference evidence="1" key="1">
    <citation type="submission" date="2023-04" db="EMBL/GenBank/DDBJ databases">
        <title>Draft Genome sequencing of Naganishia species isolated from polar environments using Oxford Nanopore Technology.</title>
        <authorList>
            <person name="Leo P."/>
            <person name="Venkateswaran K."/>
        </authorList>
    </citation>
    <scope>NUCLEOTIDE SEQUENCE</scope>
    <source>
        <strain evidence="1">MNA-CCFEE 5423</strain>
    </source>
</reference>
<feature type="non-terminal residue" evidence="1">
    <location>
        <position position="211"/>
    </location>
</feature>